<evidence type="ECO:0000313" key="3">
    <source>
        <dbReference type="Proteomes" id="UP001273505"/>
    </source>
</evidence>
<evidence type="ECO:0000256" key="1">
    <source>
        <dbReference type="SAM" id="Phobius"/>
    </source>
</evidence>
<accession>A0ABU4RT24</accession>
<feature type="transmembrane region" description="Helical" evidence="1">
    <location>
        <begin position="39"/>
        <end position="57"/>
    </location>
</feature>
<keyword evidence="1" id="KW-0812">Transmembrane</keyword>
<organism evidence="2 3">
    <name type="scientific">Gilvimarinus gilvus</name>
    <dbReference type="NCBI Taxonomy" id="3058038"/>
    <lineage>
        <taxon>Bacteria</taxon>
        <taxon>Pseudomonadati</taxon>
        <taxon>Pseudomonadota</taxon>
        <taxon>Gammaproteobacteria</taxon>
        <taxon>Cellvibrionales</taxon>
        <taxon>Cellvibrionaceae</taxon>
        <taxon>Gilvimarinus</taxon>
    </lineage>
</organism>
<evidence type="ECO:0000313" key="2">
    <source>
        <dbReference type="EMBL" id="MDX6847819.1"/>
    </source>
</evidence>
<gene>
    <name evidence="2" type="ORF">SCD92_00520</name>
</gene>
<protein>
    <submittedName>
        <fullName evidence="2">Uncharacterized protein</fullName>
    </submittedName>
</protein>
<name>A0ABU4RT24_9GAMM</name>
<dbReference type="Proteomes" id="UP001273505">
    <property type="component" value="Unassembled WGS sequence"/>
</dbReference>
<keyword evidence="3" id="KW-1185">Reference proteome</keyword>
<dbReference type="EMBL" id="JAXAFO010000001">
    <property type="protein sequence ID" value="MDX6847819.1"/>
    <property type="molecule type" value="Genomic_DNA"/>
</dbReference>
<keyword evidence="1" id="KW-1133">Transmembrane helix</keyword>
<proteinExistence type="predicted"/>
<dbReference type="RefSeq" id="WP_302724420.1">
    <property type="nucleotide sequence ID" value="NZ_JAULRU010000797.1"/>
</dbReference>
<keyword evidence="1" id="KW-0472">Membrane</keyword>
<sequence length="60" mass="6071">MIKAAYKIGLGVALLFASVIAIAGTAVPTSSTTLPVDSPFAIGALAAAVLVIGYRLLRKK</sequence>
<reference evidence="2 3" key="1">
    <citation type="submission" date="2023-11" db="EMBL/GenBank/DDBJ databases">
        <title>Gilvimarinus fulvus sp. nov., isolated from the surface of Kelp.</title>
        <authorList>
            <person name="Sun Y.Y."/>
            <person name="Gong Y."/>
            <person name="Du Z.J."/>
        </authorList>
    </citation>
    <scope>NUCLEOTIDE SEQUENCE [LARGE SCALE GENOMIC DNA]</scope>
    <source>
        <strain evidence="2 3">SDUM040013</strain>
    </source>
</reference>
<comment type="caution">
    <text evidence="2">The sequence shown here is derived from an EMBL/GenBank/DDBJ whole genome shotgun (WGS) entry which is preliminary data.</text>
</comment>